<feature type="region of interest" description="Disordered" evidence="6">
    <location>
        <begin position="3770"/>
        <end position="3789"/>
    </location>
</feature>
<dbReference type="InterPro" id="IPR006162">
    <property type="entry name" value="Ppantetheine_attach_site"/>
</dbReference>
<dbReference type="InterPro" id="IPR001242">
    <property type="entry name" value="Condensation_dom"/>
</dbReference>
<dbReference type="InterPro" id="IPR020806">
    <property type="entry name" value="PKS_PP-bd"/>
</dbReference>
<dbReference type="InterPro" id="IPR025110">
    <property type="entry name" value="AMP-bd_C"/>
</dbReference>
<sequence>MEGNEMTQAGFEDVLPLTPLQQGLFFHALYDRQGTDVYTVQLRLDLRGPLDPEALRTAAGALLRRHAPLRAAFWHEKLDEPVQVILKDVPLPWAEHDLTALDPEKREAELDRLMAEDRAHRFDPTEPPLLRFTLVRLAEDRHRLLLSHHHLLLDGWSLPVVVRDLFALHAHGGDASRLPAVTPYRAYLSWLTRQDRAAAGEAWRQALAGLDGPTLVAPGAPGRPAAPRRVGTELTERQTTALRALAREYDVTLNTVVQGAWALLVGALTGRQDVVFGATVSGRPPEIPGVESMAGLFINTLPVRVPLRPADSFADLLERLQGDQLDLMPHQHAGLADIRRAAGGGDLFDTLAVFESYPLSTGDAAGLLPPDSPLTVTGASVQDATHYPLSLIAVPGERLALHLEHRPDVFDDHGATTLLDRLAGLLRTLPDDPELPLARTATLSPRERQLVLREWNDTAHPQPALAGSVHEHFARRAALTPDAVAVVHGDRTLTYRELDERANRLAHHLIDAGVTPETPVAVLQQRSADLLVSVLAVLKAGGAYVPLDERFPDDRLAFVLADTGAPVLLTDRASAPRAAAHRARTVVVDDDAAWADRAPSAPPVPGHPERLAYVMYTSGSTGTPKGVATTHRDVLALALDRSFDSAAHGRVLVHSPTAFDASTYEMWVPLLRGGRAVVAPPGELDLDTLEREITRAGVTALWLTAGLFRLVAQDRPGLLRTVTEVWTGGDVVPAAAVRRVREQCPGITVTDGYGPTETTTFATRHVLDGTAPVPEPVPIGGPLDNTRAYVLDHALRPVPPGTPGELYIAGEGLARGYLGRPAPTAERFTADPFGAPGTRMYRTGDIVRHDASGALHFVGRADTQVKLRGFRIEPGEIETVLTGHPAVAQALVTVREDQPGVKRLAGYLVPAGPGTVDTAELTGYAAARLPAYMVPAALVVLDRIPLTANGKVDLRALPAPVTAAGTGGPARPRSPQEEILADLFAEVLGLPAVGVDDSFFDLGGDSLLATRLVSRIRSAFAAELPVRALFDAPTVAGIAALLGGARTARRGVRPVERPREIPLSFAQRRLWFLNQLEGPSPSYNIPLVIRLGGDLDRAALEAALTDVVARHESLRTVFPETEGRPRQQILDPAAIRLPLPVTEVAAAKLPAALEAAAAHSFDLAAELPLAAQLFATGPREHTLLLLIHHIAADGWSLAPLARDLSEAYNARRAGRAPDRSPLPVQYADFTLWQHQVMGEEDDPDGALARQLAYWTEKLAGLPDELPLPTDRPRPTTVSYHGEMLTFRLDERLHARLTALARENRATLFMVLQAGLAALFTRLGAGTDIPLGTGIAGRTDQALDELVGFFVNTLVLRTDTSGAPGFAELLERVRETNLAAYAHQDLPFERLVEALSPARSLARHPLFQTSLTVHNSPDPVLDLTGLDVTPEPGSLTRAKFDLAFELTEEHTPDGTPAGIQGLLVFSRDLFDRETVEQLVASLTRLLDAAAADPAESIERLPLLSAERRREVLQEWNTPVTATAAGDAELPAPATVTALFEARVRRAPDDTALVSDAGELTYGELNARANRLAHALIARGLGPERIVAVALPRSPELVVAQLAVVKAGAAYLPVDPAYPADRISYMLTDAAPALLLTTTEIAGRLPDRVTTPRLLLDTDPGHLSGPDTDPADEDRTAPLTPHSPAYVIYTSGSTGRPKGVVVTHAGVANLSATQTRHFAVGEGSRVLQFASPSFDAAFWELCMGLLSGAALVLGTPETLLPGAPLRDLLHRHRITHATLPPAGLAVMPADGLPPGMTLVVAGEASRPDLVARWSTGRRMINAYGPTEATVCATMSDPLTGETVPPIGRPVLGTRVHVLDGNLDPVPPGVPGELYIAGTGLARGYLGRPDLTAERFVADPFGAPGERMYRSGDLARWTHAGELVFLGRADDQVKVRGFRIEPGEIEAVLLRRPEVAQAVVTVREDQPGDRRLVAYVVPEGTGCDTAALTDHVAGAVPEYMVPSAVVTLDALPLTPNGKVDRAALPRPEAGRAPAADRPRTPTEQTLAELFADVLGVPEVGREDSFFDLGGHSLLATRLVSRIRRAFDTELVVQTFFDNPTVAGLAQVLGDGEEARRAVTPMPRPRRIPLSYAQRRLWFLNTFEGPSATYNMPIALRLTGEVDVPALRAALADVLGRHESLRTVFPRTDSEPHQHILAPDPAWASADHGLLTVTDSTEDRLTADLEAAAGRGFDLAADLPLRAELFRISPTDSALLLVMHHIAGDGWSLAPLARDLGVAYAARCAGGAPAWGALPVQYADYTLWQQEVMGSEEDPSSVVSRQLAYWTGALVGLPEQLELPVDRPRPAVADYRGDLASFRIDAGLHGRVVALSRESGASVFMVLQAGLAALFTRLGAGTDIPLGTAIAGRTDEALDDLVGFFVNTLVLRTDTSGDPSFRELLGRVREADLAAYAHQELPFERLVEALNPARSMARHPLFQVMLSFQNTTTPELDLPGLTAHPMVTSPGAAKFDLSFNLREVHDGDAPGGIEGVLQYSSALFDEETVQRMAGRLVRLLEAVTADPGRRIGDIDLLDDAERTRVLREWNDTAFDAPGELVHRLVEEQCRRTPDAPAVAGDGTTWTYAELNTRANRLAHELTARGTGPGQLVAVALPRTPELIAALLAVLKSGAGYVPVDPGYPAERIGHILDDARPALLVTDTATGAALPGPDGPARMLLDGAADRAAVAARPGHDPADEDRTAPLSPSHPAYVIYTSGSTGRPKGVVVEHRSVQDYLGWTRQAYAAAGGTALLHSSVSFDLTVTALYTPLVTGGCVHLAELTDGRPGAQERVRTRPTTFLKATPSHLPLLAALPDGFSPSGELLLGGEALRSEALDAFRRRHPDTTVFNVYGPTEATVNCTEYRIPPGAPLPAGPVPIGRPQGNARAYVLDARLRPVPPGVRGELYIAGAGLARGYLGRPDLTAERFVADPFGGPGERMYRTGDLARWTTDGNLVHAGRTDDQVKVRGFRIELGEIETVLAGHPAVDQVTAQVREDRPGDARLVAYAVPRAGHRADPAELRDRVARALPEYMVPATVVILDALPLTPNGKLDRAALPAPDFAAATTGRAPRTPREEILCGLFAEVLDLPRVGPEDNFFDLGGHSLLATRLVSRIRTVLDVELPIRSLFERPSPARLAEALDGASAAREPVRAAVRPEHIPLSHGQRRLWFLNRFDGPSATYNMPIALRLTGELDVAALHAALLDVVARHETLRTVLPETDGRPRQLILDPAAVDLPLPVTEVRADELPVALEAGAGHAFDVTRDLPLRAELFRLSASESVLLLVVHHIAGDGWSLAPLARDLGVAYAARCAGGAPAWGPLPVQYADYTLWQQEVMGSEEDPSSVVSRQLAYWTGALAGLPEQLELPVDRPRPAVADYRGDLASFRIDAGLHGRVVALSRESGASVFMVLQAGLAALFTRLGAGTDIPLGTAIAGRTDEALDDLVGFFVNTLVLRTDTSGDPSFRELLGRVREADLAAYAHQELPFERLVEALNPARSMARHPLFQVMLSFQNNAAAELTLPGLTVTVEESVLEAAKFDLLFSLRERHTEGGTPDGIDVAVQYRRDLFDPGTVATLVERLTRLLTAVTDDPALPIGRVELLAPAEARRILHEWNDTARATDLTGSVHARITARAARTPDAVAVVHDGTELTYRELDRRANRLAHRLIELGAGHHAPVAVLRDRSADLVVTLLAVLKTGAPYIPLDGRYPDERLRFITADTGARIVVVDPAHADRDFGPARPVVAPERDADRYPDSDPAVPCHGDRLAYVVYTSGSTGAPKGVGTPHRAVLALAGDEAFRAAAHRRVLVHSPTAFDASTYEMWTPLLGGGCAVVAPPGEPDLAALEETVTRHRVTAAFLTSGLFRLVAQERPALLAPLAEVWTGGDAVPAAAVRRVLEHCPGTTVTDVYGPTETTTFATRHVVDRTAPVPDPVPIGTPLDNTRAYVLDDTLRPVPPGVPGELYLAGEGLARGYLGRPGLTAERFVADPFGGDGGRMYRTGDIVRRTAGGDLVFVGRADGQVKLRGFRIEPGEVEAALARHPAVGQALAVVREDQPGTKRLVAYLVPAAGAGPVDTAEVAAHLAAVVPEYMVPSALVPLETVPLTANGKVDLKALPAPEPTAGTGAGRAPRTEREEILLRVFADVLGVPGIGVDDSFFDHGGDSIVSIQLVSRAREAGLRITPREVFEHKTVAALAAVAGEVADTVAEDPDAGTGPVPPTPIMRWLRERGGPVDRFHQTTLLTVPAALGHRRLTAAVQTLLDHHDALRARLVPGGDADRYLDIAPRGSVDAAPAVHRVETGGLTGEELRAAIAAGAEEAWSRLDPAAGVMLQAVWFDAGPDRPGRLLLAVHHLVVDGVSWRVLLPDLTAAWTALESADRPVRLAQVRTSFRTWAGHLHTLAQDPVRAGELPLWTGMLRDAAEPLGARVPDPERDVAATARRLTVELPEDLSAAVTGHVPAVFRAGPGDVLLTALAVAVADRFGRPGGPVTVDMEGHGREDVLPGADLARTVGWFTSMFPVRIDLAGVDPDEVWAAGPAAGRLLKRVKEQLRDLPDSGLGFGLLRHLNPRTGPALAALPSPRIGFNYLGRFAAGGTGGTGGTGGWTPAPESDLLAGGTDAEAPLAHALELGVLTRDDDRGPRVVATWTWPGALFTPEEIEDLSATWVRALRALAAHAEGTDDGGLTPSDLSLVSLTQSEIDEFEDELENEGGAW</sequence>
<evidence type="ECO:0000256" key="3">
    <source>
        <dbReference type="ARBA" id="ARBA00022553"/>
    </source>
</evidence>
<keyword evidence="9" id="KW-1185">Reference proteome</keyword>
<dbReference type="CDD" id="cd17652">
    <property type="entry name" value="A_NRPS_CmdD_like"/>
    <property type="match status" value="1"/>
</dbReference>
<dbReference type="Pfam" id="PF00501">
    <property type="entry name" value="AMP-binding"/>
    <property type="match status" value="4"/>
</dbReference>
<dbReference type="InterPro" id="IPR000873">
    <property type="entry name" value="AMP-dep_synth/lig_dom"/>
</dbReference>
<keyword evidence="3" id="KW-0597">Phosphoprotein</keyword>
<dbReference type="PROSITE" id="PS00012">
    <property type="entry name" value="PHOSPHOPANTETHEINE"/>
    <property type="match status" value="3"/>
</dbReference>
<evidence type="ECO:0000313" key="8">
    <source>
        <dbReference type="EMBL" id="MBH5338538.1"/>
    </source>
</evidence>
<dbReference type="Gene3D" id="3.40.50.980">
    <property type="match status" value="8"/>
</dbReference>
<proteinExistence type="predicted"/>
<dbReference type="SMART" id="SM00823">
    <property type="entry name" value="PKS_PP"/>
    <property type="match status" value="4"/>
</dbReference>
<name>A0ABS0NTN5_9ACTN</name>
<dbReference type="CDD" id="cd05930">
    <property type="entry name" value="A_NRPS"/>
    <property type="match status" value="1"/>
</dbReference>
<comment type="caution">
    <text evidence="8">The sequence shown here is derived from an EMBL/GenBank/DDBJ whole genome shotgun (WGS) entry which is preliminary data.</text>
</comment>
<gene>
    <name evidence="8" type="ORF">IHE55_28675</name>
</gene>
<dbReference type="CDD" id="cd19543">
    <property type="entry name" value="DCL_NRPS"/>
    <property type="match status" value="1"/>
</dbReference>
<feature type="domain" description="Carrier" evidence="7">
    <location>
        <begin position="2034"/>
        <end position="2109"/>
    </location>
</feature>
<comment type="cofactor">
    <cofactor evidence="1">
        <name>pantetheine 4'-phosphate</name>
        <dbReference type="ChEBI" id="CHEBI:47942"/>
    </cofactor>
</comment>
<keyword evidence="5" id="KW-0045">Antibiotic biosynthesis</keyword>
<protein>
    <submittedName>
        <fullName evidence="8">Amino acid adenylation domain-containing protein</fullName>
    </submittedName>
</protein>
<dbReference type="NCBIfam" id="NF003417">
    <property type="entry name" value="PRK04813.1"/>
    <property type="match status" value="4"/>
</dbReference>
<dbReference type="SUPFAM" id="SSF47336">
    <property type="entry name" value="ACP-like"/>
    <property type="match status" value="4"/>
</dbReference>
<evidence type="ECO:0000256" key="2">
    <source>
        <dbReference type="ARBA" id="ARBA00022450"/>
    </source>
</evidence>
<feature type="region of interest" description="Disordered" evidence="6">
    <location>
        <begin position="1650"/>
        <end position="1677"/>
    </location>
</feature>
<accession>A0ABS0NTN5</accession>
<dbReference type="PANTHER" id="PTHR45527">
    <property type="entry name" value="NONRIBOSOMAL PEPTIDE SYNTHETASE"/>
    <property type="match status" value="1"/>
</dbReference>
<evidence type="ECO:0000256" key="4">
    <source>
        <dbReference type="ARBA" id="ARBA00022737"/>
    </source>
</evidence>
<dbReference type="InterPro" id="IPR036736">
    <property type="entry name" value="ACP-like_sf"/>
</dbReference>
<dbReference type="InterPro" id="IPR020845">
    <property type="entry name" value="AMP-binding_CS"/>
</dbReference>
<dbReference type="Pfam" id="PF13193">
    <property type="entry name" value="AMP-binding_C"/>
    <property type="match status" value="4"/>
</dbReference>
<evidence type="ECO:0000256" key="5">
    <source>
        <dbReference type="ARBA" id="ARBA00023194"/>
    </source>
</evidence>
<dbReference type="Pfam" id="PF00668">
    <property type="entry name" value="Condensation"/>
    <property type="match status" value="5"/>
</dbReference>
<dbReference type="Gene3D" id="3.30.559.10">
    <property type="entry name" value="Chloramphenicol acetyltransferase-like domain"/>
    <property type="match status" value="5"/>
</dbReference>
<feature type="domain" description="Carrier" evidence="7">
    <location>
        <begin position="3103"/>
        <end position="3178"/>
    </location>
</feature>
<dbReference type="SUPFAM" id="SSF56801">
    <property type="entry name" value="Acetyl-CoA synthetase-like"/>
    <property type="match status" value="4"/>
</dbReference>
<feature type="compositionally biased region" description="Basic and acidic residues" evidence="6">
    <location>
        <begin position="2726"/>
        <end position="2736"/>
    </location>
</feature>
<keyword evidence="2" id="KW-0596">Phosphopantetheine</keyword>
<dbReference type="InterPro" id="IPR010060">
    <property type="entry name" value="NRPS_synth"/>
</dbReference>
<feature type="domain" description="Carrier" evidence="7">
    <location>
        <begin position="971"/>
        <end position="1046"/>
    </location>
</feature>
<dbReference type="CDD" id="cd12117">
    <property type="entry name" value="A_NRPS_Srf_like"/>
    <property type="match status" value="2"/>
</dbReference>
<dbReference type="NCBIfam" id="TIGR01733">
    <property type="entry name" value="AA-adenyl-dom"/>
    <property type="match status" value="4"/>
</dbReference>
<dbReference type="PANTHER" id="PTHR45527:SF1">
    <property type="entry name" value="FATTY ACID SYNTHASE"/>
    <property type="match status" value="1"/>
</dbReference>
<dbReference type="Pfam" id="PF00550">
    <property type="entry name" value="PP-binding"/>
    <property type="match status" value="4"/>
</dbReference>
<feature type="region of interest" description="Disordered" evidence="6">
    <location>
        <begin position="2722"/>
        <end position="2742"/>
    </location>
</feature>
<dbReference type="PROSITE" id="PS50075">
    <property type="entry name" value="CARRIER"/>
    <property type="match status" value="4"/>
</dbReference>
<dbReference type="InterPro" id="IPR045851">
    <property type="entry name" value="AMP-bd_C_sf"/>
</dbReference>
<dbReference type="InterPro" id="IPR023213">
    <property type="entry name" value="CAT-like_dom_sf"/>
</dbReference>
<dbReference type="InterPro" id="IPR009081">
    <property type="entry name" value="PP-bd_ACP"/>
</dbReference>
<dbReference type="Gene3D" id="3.30.559.30">
    <property type="entry name" value="Nonribosomal peptide synthetase, condensation domain"/>
    <property type="match status" value="5"/>
</dbReference>
<dbReference type="Gene3D" id="2.30.38.10">
    <property type="entry name" value="Luciferase, Domain 3"/>
    <property type="match status" value="4"/>
</dbReference>
<evidence type="ECO:0000256" key="6">
    <source>
        <dbReference type="SAM" id="MobiDB-lite"/>
    </source>
</evidence>
<feature type="region of interest" description="Disordered" evidence="6">
    <location>
        <begin position="2014"/>
        <end position="2037"/>
    </location>
</feature>
<feature type="compositionally biased region" description="Basic and acidic residues" evidence="6">
    <location>
        <begin position="3778"/>
        <end position="3787"/>
    </location>
</feature>
<dbReference type="Proteomes" id="UP000807371">
    <property type="component" value="Unassembled WGS sequence"/>
</dbReference>
<feature type="domain" description="Carrier" evidence="7">
    <location>
        <begin position="4160"/>
        <end position="4234"/>
    </location>
</feature>
<dbReference type="SUPFAM" id="SSF52777">
    <property type="entry name" value="CoA-dependent acyltransferases"/>
    <property type="match status" value="10"/>
</dbReference>
<evidence type="ECO:0000259" key="7">
    <source>
        <dbReference type="PROSITE" id="PS50075"/>
    </source>
</evidence>
<dbReference type="RefSeq" id="WP_197992342.1">
    <property type="nucleotide sequence ID" value="NZ_JACYXC010000002.1"/>
</dbReference>
<dbReference type="CDD" id="cd19540">
    <property type="entry name" value="LCL_NRPS-like"/>
    <property type="match status" value="3"/>
</dbReference>
<evidence type="ECO:0000256" key="1">
    <source>
        <dbReference type="ARBA" id="ARBA00001957"/>
    </source>
</evidence>
<dbReference type="Gene3D" id="1.10.1200.10">
    <property type="entry name" value="ACP-like"/>
    <property type="match status" value="4"/>
</dbReference>
<dbReference type="InterPro" id="IPR010071">
    <property type="entry name" value="AA_adenyl_dom"/>
</dbReference>
<organism evidence="8 9">
    <name type="scientific">Streptomyces pactum</name>
    <dbReference type="NCBI Taxonomy" id="68249"/>
    <lineage>
        <taxon>Bacteria</taxon>
        <taxon>Bacillati</taxon>
        <taxon>Actinomycetota</taxon>
        <taxon>Actinomycetes</taxon>
        <taxon>Kitasatosporales</taxon>
        <taxon>Streptomycetaceae</taxon>
        <taxon>Streptomyces</taxon>
    </lineage>
</organism>
<dbReference type="NCBIfam" id="TIGR01720">
    <property type="entry name" value="NRPS-para261"/>
    <property type="match status" value="1"/>
</dbReference>
<dbReference type="Gene3D" id="3.30.300.30">
    <property type="match status" value="4"/>
</dbReference>
<evidence type="ECO:0000313" key="9">
    <source>
        <dbReference type="Proteomes" id="UP000807371"/>
    </source>
</evidence>
<reference evidence="8 9" key="1">
    <citation type="submission" date="2020-09" db="EMBL/GenBank/DDBJ databases">
        <title>Biosynthesis of the nuclear factor of activated T cells inhibitor NFAT-133 and its congeners in Streptomyces pactum.</title>
        <authorList>
            <person name="Zhou W."/>
            <person name="Posri P."/>
            <person name="Abugrain M.E."/>
            <person name="Weisberg A.J."/>
            <person name="Chang J.H."/>
            <person name="Mahmud T."/>
        </authorList>
    </citation>
    <scope>NUCLEOTIDE SEQUENCE [LARGE SCALE GENOMIC DNA]</scope>
    <source>
        <strain evidence="8 9">ATCC 27456</strain>
    </source>
</reference>
<dbReference type="EMBL" id="JACYXC010000002">
    <property type="protein sequence ID" value="MBH5338538.1"/>
    <property type="molecule type" value="Genomic_DNA"/>
</dbReference>
<dbReference type="PROSITE" id="PS00455">
    <property type="entry name" value="AMP_BINDING"/>
    <property type="match status" value="4"/>
</dbReference>
<keyword evidence="4" id="KW-0677">Repeat</keyword>